<evidence type="ECO:0000256" key="1">
    <source>
        <dbReference type="SAM" id="MobiDB-lite"/>
    </source>
</evidence>
<feature type="region of interest" description="Disordered" evidence="1">
    <location>
        <begin position="13"/>
        <end position="46"/>
    </location>
</feature>
<proteinExistence type="predicted"/>
<protein>
    <submittedName>
        <fullName evidence="2">Uncharacterized protein</fullName>
    </submittedName>
</protein>
<organism evidence="2 3">
    <name type="scientific">Ceratodon purpureus</name>
    <name type="common">Fire moss</name>
    <name type="synonym">Dicranum purpureum</name>
    <dbReference type="NCBI Taxonomy" id="3225"/>
    <lineage>
        <taxon>Eukaryota</taxon>
        <taxon>Viridiplantae</taxon>
        <taxon>Streptophyta</taxon>
        <taxon>Embryophyta</taxon>
        <taxon>Bryophyta</taxon>
        <taxon>Bryophytina</taxon>
        <taxon>Bryopsida</taxon>
        <taxon>Dicranidae</taxon>
        <taxon>Pseudoditrichales</taxon>
        <taxon>Ditrichaceae</taxon>
        <taxon>Ceratodon</taxon>
    </lineage>
</organism>
<evidence type="ECO:0000313" key="3">
    <source>
        <dbReference type="Proteomes" id="UP000822688"/>
    </source>
</evidence>
<name>A0A8T0GF27_CERPU</name>
<comment type="caution">
    <text evidence="2">The sequence shown here is derived from an EMBL/GenBank/DDBJ whole genome shotgun (WGS) entry which is preliminary data.</text>
</comment>
<keyword evidence="3" id="KW-1185">Reference proteome</keyword>
<dbReference type="AlphaFoldDB" id="A0A8T0GF27"/>
<gene>
    <name evidence="2" type="ORF">KC19_11G145600</name>
</gene>
<accession>A0A8T0GF27</accession>
<sequence length="94" mass="10036">MSYQFGFLSLPANDADTLDVPVSSKRDKHPAERGASGGEDDKLPGGYRQKLLHEIVRRPGVDDELGGCSSVMASSTGHTSFASTYTLAMSQSFP</sequence>
<reference evidence="2 3" key="1">
    <citation type="submission" date="2020-06" db="EMBL/GenBank/DDBJ databases">
        <title>WGS assembly of Ceratodon purpureus strain R40.</title>
        <authorList>
            <person name="Carey S.B."/>
            <person name="Jenkins J."/>
            <person name="Shu S."/>
            <person name="Lovell J.T."/>
            <person name="Sreedasyam A."/>
            <person name="Maumus F."/>
            <person name="Tiley G.P."/>
            <person name="Fernandez-Pozo N."/>
            <person name="Barry K."/>
            <person name="Chen C."/>
            <person name="Wang M."/>
            <person name="Lipzen A."/>
            <person name="Daum C."/>
            <person name="Saski C.A."/>
            <person name="Payton A.C."/>
            <person name="Mcbreen J.C."/>
            <person name="Conrad R.E."/>
            <person name="Kollar L.M."/>
            <person name="Olsson S."/>
            <person name="Huttunen S."/>
            <person name="Landis J.B."/>
            <person name="Wickett N.J."/>
            <person name="Johnson M.G."/>
            <person name="Rensing S.A."/>
            <person name="Grimwood J."/>
            <person name="Schmutz J."/>
            <person name="Mcdaniel S.F."/>
        </authorList>
    </citation>
    <scope>NUCLEOTIDE SEQUENCE [LARGE SCALE GENOMIC DNA]</scope>
    <source>
        <strain evidence="2 3">R40</strain>
    </source>
</reference>
<evidence type="ECO:0000313" key="2">
    <source>
        <dbReference type="EMBL" id="KAG0557640.1"/>
    </source>
</evidence>
<dbReference type="Proteomes" id="UP000822688">
    <property type="component" value="Chromosome 11"/>
</dbReference>
<dbReference type="EMBL" id="CM026432">
    <property type="protein sequence ID" value="KAG0557640.1"/>
    <property type="molecule type" value="Genomic_DNA"/>
</dbReference>